<organism evidence="2 3">
    <name type="scientific">Haemaphysalis longicornis</name>
    <name type="common">Bush tick</name>
    <dbReference type="NCBI Taxonomy" id="44386"/>
    <lineage>
        <taxon>Eukaryota</taxon>
        <taxon>Metazoa</taxon>
        <taxon>Ecdysozoa</taxon>
        <taxon>Arthropoda</taxon>
        <taxon>Chelicerata</taxon>
        <taxon>Arachnida</taxon>
        <taxon>Acari</taxon>
        <taxon>Parasitiformes</taxon>
        <taxon>Ixodida</taxon>
        <taxon>Ixodoidea</taxon>
        <taxon>Ixodidae</taxon>
        <taxon>Haemaphysalinae</taxon>
        <taxon>Haemaphysalis</taxon>
    </lineage>
</organism>
<dbReference type="VEuPathDB" id="VectorBase:HLOH_059246"/>
<gene>
    <name evidence="2" type="ORF">HPB48_018008</name>
</gene>
<dbReference type="Proteomes" id="UP000821853">
    <property type="component" value="Chromosome 1"/>
</dbReference>
<dbReference type="EMBL" id="JABSTR010000001">
    <property type="protein sequence ID" value="KAH9362356.1"/>
    <property type="molecule type" value="Genomic_DNA"/>
</dbReference>
<feature type="compositionally biased region" description="Basic and acidic residues" evidence="1">
    <location>
        <begin position="73"/>
        <end position="87"/>
    </location>
</feature>
<comment type="caution">
    <text evidence="2">The sequence shown here is derived from an EMBL/GenBank/DDBJ whole genome shotgun (WGS) entry which is preliminary data.</text>
</comment>
<reference evidence="2 3" key="1">
    <citation type="journal article" date="2020" name="Cell">
        <title>Large-Scale Comparative Analyses of Tick Genomes Elucidate Their Genetic Diversity and Vector Capacities.</title>
        <authorList>
            <consortium name="Tick Genome and Microbiome Consortium (TIGMIC)"/>
            <person name="Jia N."/>
            <person name="Wang J."/>
            <person name="Shi W."/>
            <person name="Du L."/>
            <person name="Sun Y."/>
            <person name="Zhan W."/>
            <person name="Jiang J.F."/>
            <person name="Wang Q."/>
            <person name="Zhang B."/>
            <person name="Ji P."/>
            <person name="Bell-Sakyi L."/>
            <person name="Cui X.M."/>
            <person name="Yuan T.T."/>
            <person name="Jiang B.G."/>
            <person name="Yang W.F."/>
            <person name="Lam T.T."/>
            <person name="Chang Q.C."/>
            <person name="Ding S.J."/>
            <person name="Wang X.J."/>
            <person name="Zhu J.G."/>
            <person name="Ruan X.D."/>
            <person name="Zhao L."/>
            <person name="Wei J.T."/>
            <person name="Ye R.Z."/>
            <person name="Que T.C."/>
            <person name="Du C.H."/>
            <person name="Zhou Y.H."/>
            <person name="Cheng J.X."/>
            <person name="Dai P.F."/>
            <person name="Guo W.B."/>
            <person name="Han X.H."/>
            <person name="Huang E.J."/>
            <person name="Li L.F."/>
            <person name="Wei W."/>
            <person name="Gao Y.C."/>
            <person name="Liu J.Z."/>
            <person name="Shao H.Z."/>
            <person name="Wang X."/>
            <person name="Wang C.C."/>
            <person name="Yang T.C."/>
            <person name="Huo Q.B."/>
            <person name="Li W."/>
            <person name="Chen H.Y."/>
            <person name="Chen S.E."/>
            <person name="Zhou L.G."/>
            <person name="Ni X.B."/>
            <person name="Tian J.H."/>
            <person name="Sheng Y."/>
            <person name="Liu T."/>
            <person name="Pan Y.S."/>
            <person name="Xia L.Y."/>
            <person name="Li J."/>
            <person name="Zhao F."/>
            <person name="Cao W.C."/>
        </authorList>
    </citation>
    <scope>NUCLEOTIDE SEQUENCE [LARGE SCALE GENOMIC DNA]</scope>
    <source>
        <strain evidence="2">HaeL-2018</strain>
    </source>
</reference>
<keyword evidence="3" id="KW-1185">Reference proteome</keyword>
<evidence type="ECO:0000313" key="3">
    <source>
        <dbReference type="Proteomes" id="UP000821853"/>
    </source>
</evidence>
<evidence type="ECO:0000313" key="2">
    <source>
        <dbReference type="EMBL" id="KAH9362356.1"/>
    </source>
</evidence>
<name>A0A9J6FK71_HAELO</name>
<protein>
    <submittedName>
        <fullName evidence="2">Uncharacterized protein</fullName>
    </submittedName>
</protein>
<evidence type="ECO:0000256" key="1">
    <source>
        <dbReference type="SAM" id="MobiDB-lite"/>
    </source>
</evidence>
<sequence>MPPHQIRFRRGTSGSRRGSPQHTCRFRAVKSAGADGAAIQAGSKGGTERAKYKRRFGRSASVGRECVSSGGSSRHELRHAGRIDRPRGSYIYGSRGETTPSRRKQRM</sequence>
<dbReference type="AlphaFoldDB" id="A0A9J6FK71"/>
<feature type="compositionally biased region" description="Basic residues" evidence="1">
    <location>
        <begin position="1"/>
        <end position="10"/>
    </location>
</feature>
<accession>A0A9J6FK71</accession>
<proteinExistence type="predicted"/>
<feature type="region of interest" description="Disordered" evidence="1">
    <location>
        <begin position="1"/>
        <end position="107"/>
    </location>
</feature>